<keyword evidence="3" id="KW-1185">Reference proteome</keyword>
<dbReference type="AlphaFoldDB" id="A0A836G5R5"/>
<dbReference type="Proteomes" id="UP000673552">
    <property type="component" value="Unassembled WGS sequence"/>
</dbReference>
<accession>A0A836G5R5</accession>
<proteinExistence type="predicted"/>
<dbReference type="KEGG" id="lmat:92511174"/>
<keyword evidence="1" id="KW-0472">Membrane</keyword>
<evidence type="ECO:0000313" key="2">
    <source>
        <dbReference type="EMBL" id="KAG5466859.1"/>
    </source>
</evidence>
<name>A0A836G5R5_9TRYP</name>
<evidence type="ECO:0000256" key="1">
    <source>
        <dbReference type="SAM" id="Phobius"/>
    </source>
</evidence>
<reference evidence="3" key="1">
    <citation type="journal article" date="2021" name="Microbiol. Resour. Announc.">
        <title>LGAAP: Leishmaniinae Genome Assembly and Annotation Pipeline.</title>
        <authorList>
            <person name="Almutairi H."/>
            <person name="Urbaniak M.D."/>
            <person name="Bates M.D."/>
            <person name="Jariyapan N."/>
            <person name="Kwakye-Nuako G."/>
            <person name="Thomaz-Soccol V."/>
            <person name="Al-Salem W.S."/>
            <person name="Dillon R.J."/>
            <person name="Bates P.A."/>
            <person name="Gatherer D."/>
        </authorList>
    </citation>
    <scope>NUCLEOTIDE SEQUENCE [LARGE SCALE GENOMIC DNA]</scope>
</reference>
<keyword evidence="1" id="KW-1133">Transmembrane helix</keyword>
<dbReference type="RefSeq" id="XP_067174767.1">
    <property type="nucleotide sequence ID" value="XM_067318662.1"/>
</dbReference>
<organism evidence="2 3">
    <name type="scientific">Leishmania martiniquensis</name>
    <dbReference type="NCBI Taxonomy" id="1580590"/>
    <lineage>
        <taxon>Eukaryota</taxon>
        <taxon>Discoba</taxon>
        <taxon>Euglenozoa</taxon>
        <taxon>Kinetoplastea</taxon>
        <taxon>Metakinetoplastina</taxon>
        <taxon>Trypanosomatida</taxon>
        <taxon>Trypanosomatidae</taxon>
        <taxon>Leishmaniinae</taxon>
        <taxon>Leishmania</taxon>
    </lineage>
</organism>
<reference evidence="3" key="2">
    <citation type="journal article" date="2021" name="Sci. Data">
        <title>Chromosome-scale genome sequencing, assembly and annotation of six genomes from subfamily Leishmaniinae.</title>
        <authorList>
            <person name="Almutairi H."/>
            <person name="Urbaniak M.D."/>
            <person name="Bates M.D."/>
            <person name="Jariyapan N."/>
            <person name="Kwakye-Nuako G."/>
            <person name="Thomaz Soccol V."/>
            <person name="Al-Salem W.S."/>
            <person name="Dillon R.J."/>
            <person name="Bates P.A."/>
            <person name="Gatherer D."/>
        </authorList>
    </citation>
    <scope>NUCLEOTIDE SEQUENCE [LARGE SCALE GENOMIC DNA]</scope>
</reference>
<feature type="transmembrane region" description="Helical" evidence="1">
    <location>
        <begin position="118"/>
        <end position="143"/>
    </location>
</feature>
<comment type="caution">
    <text evidence="2">The sequence shown here is derived from an EMBL/GenBank/DDBJ whole genome shotgun (WGS) entry which is preliminary data.</text>
</comment>
<gene>
    <name evidence="2" type="ORF">LSCM1_01036</name>
</gene>
<sequence length="166" mass="17922">MAICAASTFADFLSDCADVVCADRFLVHHFISKIAVDDANVREPLPLFSRLFATGDTTSSLICGAVNLTRWVASTSTFEGKSSVATDGSDLYGIARYPAAPVSSSPTSWATPRHQWRLITLLTLVAASFGALCVDAAMLYWVLPKWRRLKQQAREAPIGKSEPAAP</sequence>
<protein>
    <submittedName>
        <fullName evidence="2">Uncharacterized protein</fullName>
    </submittedName>
</protein>
<dbReference type="EMBL" id="JAFEUZ010000035">
    <property type="protein sequence ID" value="KAG5466859.1"/>
    <property type="molecule type" value="Genomic_DNA"/>
</dbReference>
<dbReference type="OrthoDB" id="257965at2759"/>
<dbReference type="GeneID" id="92511174"/>
<keyword evidence="1" id="KW-0812">Transmembrane</keyword>
<evidence type="ECO:0000313" key="3">
    <source>
        <dbReference type="Proteomes" id="UP000673552"/>
    </source>
</evidence>